<dbReference type="InterPro" id="IPR031811">
    <property type="entry name" value="ALGX/ALGJ_SGNH-like"/>
</dbReference>
<evidence type="ECO:0000256" key="13">
    <source>
        <dbReference type="ARBA" id="ARBA00023315"/>
    </source>
</evidence>
<gene>
    <name evidence="17" type="ORF">EF096_15100</name>
</gene>
<proteinExistence type="inferred from homology"/>
<feature type="domain" description="AlgX/AlgJ SGNH hydrolase-like" evidence="16">
    <location>
        <begin position="88"/>
        <end position="345"/>
    </location>
</feature>
<dbReference type="Proteomes" id="UP000275199">
    <property type="component" value="Unassembled WGS sequence"/>
</dbReference>
<evidence type="ECO:0000256" key="11">
    <source>
        <dbReference type="ARBA" id="ARBA00022841"/>
    </source>
</evidence>
<protein>
    <recommendedName>
        <fullName evidence="5">Probable alginate O-acetylase AlgJ</fullName>
    </recommendedName>
    <alternativeName>
        <fullName evidence="14">Alginate biosynthesis protein AlgJ</fullName>
    </alternativeName>
</protein>
<evidence type="ECO:0000256" key="9">
    <source>
        <dbReference type="ARBA" id="ARBA00022729"/>
    </source>
</evidence>
<keyword evidence="8" id="KW-0808">Transferase</keyword>
<evidence type="ECO:0000256" key="5">
    <source>
        <dbReference type="ARBA" id="ARBA00016086"/>
    </source>
</evidence>
<dbReference type="EMBL" id="RKKU01000022">
    <property type="protein sequence ID" value="ROZ82361.1"/>
    <property type="molecule type" value="Genomic_DNA"/>
</dbReference>
<keyword evidence="13" id="KW-0012">Acyltransferase</keyword>
<evidence type="ECO:0000313" key="17">
    <source>
        <dbReference type="EMBL" id="ROZ82361.1"/>
    </source>
</evidence>
<dbReference type="RefSeq" id="WP_123890628.1">
    <property type="nucleotide sequence ID" value="NZ_RKKU01000022.1"/>
</dbReference>
<comment type="similarity">
    <text evidence="4">Belongs to the AlgJ family.</text>
</comment>
<evidence type="ECO:0000256" key="4">
    <source>
        <dbReference type="ARBA" id="ARBA00006038"/>
    </source>
</evidence>
<evidence type="ECO:0000313" key="18">
    <source>
        <dbReference type="Proteomes" id="UP000275199"/>
    </source>
</evidence>
<organism evidence="17 18">
    <name type="scientific">Pseudomonas neustonica</name>
    <dbReference type="NCBI Taxonomy" id="2487346"/>
    <lineage>
        <taxon>Bacteria</taxon>
        <taxon>Pseudomonadati</taxon>
        <taxon>Pseudomonadota</taxon>
        <taxon>Gammaproteobacteria</taxon>
        <taxon>Pseudomonadales</taxon>
        <taxon>Pseudomonadaceae</taxon>
        <taxon>Pseudomonas</taxon>
    </lineage>
</organism>
<evidence type="ECO:0000256" key="15">
    <source>
        <dbReference type="SAM" id="Phobius"/>
    </source>
</evidence>
<evidence type="ECO:0000256" key="14">
    <source>
        <dbReference type="ARBA" id="ARBA00031031"/>
    </source>
</evidence>
<evidence type="ECO:0000256" key="6">
    <source>
        <dbReference type="ARBA" id="ARBA00022475"/>
    </source>
</evidence>
<keyword evidence="15" id="KW-1133">Transmembrane helix</keyword>
<dbReference type="InterPro" id="IPR034657">
    <property type="entry name" value="AlgJ"/>
</dbReference>
<sequence>MLPVMRSASKVNGIVFIAMLAGMFIYSLPAVFNFARTQPHGVGLFVDGKLLRQFETFYDKGLFLRDFSVRQWANLQYLVFHEGSSGAVFGREGWLFSNQEYLIPNDLDANVANQLAQIAEVRDSLAAKGKRLIVLPVPMKLDIQRDYLQDQPEPEVFTLHDEFVAALKEQQIAFSDVRAAFVEAAEEQDLYVRNDTHWSPAGARLAAVEFARQYPELHGSRHYASSVIGDKAVKGDLVNFLNFDPGLQPQYFAPVTITLYETVDSQRGNAAEALFGEVSQSLMLVGTSYSRIDDWNFVGFLKEALQSDLLSVSVEAKGPFHAMEEFVASDAFNDPVLTTVVWEFPLRTLLAQRTTVRDVSKQNATLF</sequence>
<evidence type="ECO:0000256" key="8">
    <source>
        <dbReference type="ARBA" id="ARBA00022679"/>
    </source>
</evidence>
<evidence type="ECO:0000256" key="3">
    <source>
        <dbReference type="ARBA" id="ARBA00005182"/>
    </source>
</evidence>
<keyword evidence="7" id="KW-0997">Cell inner membrane</keyword>
<keyword evidence="18" id="KW-1185">Reference proteome</keyword>
<keyword evidence="15" id="KW-0812">Transmembrane</keyword>
<comment type="subcellular location">
    <subcellularLocation>
        <location evidence="2">Cell inner membrane</location>
        <topology evidence="2">Peripheral membrane protein</topology>
        <orientation evidence="2">Periplasmic side</orientation>
    </subcellularLocation>
    <subcellularLocation>
        <location evidence="1">Periplasm</location>
    </subcellularLocation>
</comment>
<keyword evidence="10" id="KW-0574">Periplasm</keyword>
<evidence type="ECO:0000256" key="7">
    <source>
        <dbReference type="ARBA" id="ARBA00022519"/>
    </source>
</evidence>
<accession>A0ABX9XF16</accession>
<dbReference type="CDD" id="cd14442">
    <property type="entry name" value="AlgJ_like"/>
    <property type="match status" value="1"/>
</dbReference>
<keyword evidence="6" id="KW-1003">Cell membrane</keyword>
<comment type="pathway">
    <text evidence="3">Glycan biosynthesis; alginate biosynthesis.</text>
</comment>
<keyword evidence="12 15" id="KW-0472">Membrane</keyword>
<evidence type="ECO:0000256" key="1">
    <source>
        <dbReference type="ARBA" id="ARBA00004418"/>
    </source>
</evidence>
<keyword evidence="9" id="KW-0732">Signal</keyword>
<evidence type="ECO:0000256" key="2">
    <source>
        <dbReference type="ARBA" id="ARBA00004587"/>
    </source>
</evidence>
<dbReference type="Pfam" id="PF16822">
    <property type="entry name" value="ALGX"/>
    <property type="match status" value="1"/>
</dbReference>
<keyword evidence="11" id="KW-0016">Alginate biosynthesis</keyword>
<feature type="transmembrane region" description="Helical" evidence="15">
    <location>
        <begin position="12"/>
        <end position="32"/>
    </location>
</feature>
<name>A0ABX9XF16_9PSED</name>
<evidence type="ECO:0000256" key="12">
    <source>
        <dbReference type="ARBA" id="ARBA00023136"/>
    </source>
</evidence>
<reference evidence="17 18" key="1">
    <citation type="submission" date="2018-11" db="EMBL/GenBank/DDBJ databases">
        <authorList>
            <person name="Jang G.I."/>
            <person name="Hwang C.Y."/>
        </authorList>
    </citation>
    <scope>NUCLEOTIDE SEQUENCE [LARGE SCALE GENOMIC DNA]</scope>
    <source>
        <strain evidence="17 18">SSM26</strain>
    </source>
</reference>
<evidence type="ECO:0000259" key="16">
    <source>
        <dbReference type="Pfam" id="PF16822"/>
    </source>
</evidence>
<evidence type="ECO:0000256" key="10">
    <source>
        <dbReference type="ARBA" id="ARBA00022764"/>
    </source>
</evidence>
<comment type="caution">
    <text evidence="17">The sequence shown here is derived from an EMBL/GenBank/DDBJ whole genome shotgun (WGS) entry which is preliminary data.</text>
</comment>